<evidence type="ECO:0000313" key="2">
    <source>
        <dbReference type="EMBL" id="GFH49761.1"/>
    </source>
</evidence>
<comment type="caution">
    <text evidence="2">The sequence shown here is derived from an EMBL/GenBank/DDBJ whole genome shotgun (WGS) entry which is preliminary data.</text>
</comment>
<dbReference type="Proteomes" id="UP001054902">
    <property type="component" value="Unassembled WGS sequence"/>
</dbReference>
<proteinExistence type="predicted"/>
<evidence type="ECO:0000259" key="1">
    <source>
        <dbReference type="PROSITE" id="PS50181"/>
    </source>
</evidence>
<accession>A0AAD3CRB8</accession>
<dbReference type="EMBL" id="BLLK01000038">
    <property type="protein sequence ID" value="GFH49761.1"/>
    <property type="molecule type" value="Genomic_DNA"/>
</dbReference>
<dbReference type="AlphaFoldDB" id="A0AAD3CRB8"/>
<reference evidence="2 3" key="1">
    <citation type="journal article" date="2021" name="Sci. Rep.">
        <title>The genome of the diatom Chaetoceros tenuissimus carries an ancient integrated fragment of an extant virus.</title>
        <authorList>
            <person name="Hongo Y."/>
            <person name="Kimura K."/>
            <person name="Takaki Y."/>
            <person name="Yoshida Y."/>
            <person name="Baba S."/>
            <person name="Kobayashi G."/>
            <person name="Nagasaki K."/>
            <person name="Hano T."/>
            <person name="Tomaru Y."/>
        </authorList>
    </citation>
    <scope>NUCLEOTIDE SEQUENCE [LARGE SCALE GENOMIC DNA]</scope>
    <source>
        <strain evidence="2 3">NIES-3715</strain>
    </source>
</reference>
<sequence length="347" mass="39518">MTDQSDVRGALIPSHLQDLPDEVFQHVLTYLTDTSKINLALSKLCSQLQALKILSKHIQDRKRLDTGNLYPEIWENEEPTELNDDDIATLLTMINAKNNLRVLILSQTNITGAGLEPLRNSKKLKRISFPEDCDETKLSEDAVIPILRSMLPPNVEKSSLLHVDFPSVWTGTKKKANFAEFLSIFDAELKRRKYCCKDCGKRCTPYHDCEESENESGSKDETDSVDDSDYNFICQDTGKARYVCEKCRSFCCHKDDEYACENARKECLQCSKLVCGGCRDECDYCEEENGECCQDCMGTCDNCQASFCPKCYHYCEMHYCEKILCNNCGDVCESCNDEARDRITNNQ</sequence>
<dbReference type="InterPro" id="IPR032675">
    <property type="entry name" value="LRR_dom_sf"/>
</dbReference>
<organism evidence="2 3">
    <name type="scientific">Chaetoceros tenuissimus</name>
    <dbReference type="NCBI Taxonomy" id="426638"/>
    <lineage>
        <taxon>Eukaryota</taxon>
        <taxon>Sar</taxon>
        <taxon>Stramenopiles</taxon>
        <taxon>Ochrophyta</taxon>
        <taxon>Bacillariophyta</taxon>
        <taxon>Coscinodiscophyceae</taxon>
        <taxon>Chaetocerotophycidae</taxon>
        <taxon>Chaetocerotales</taxon>
        <taxon>Chaetocerotaceae</taxon>
        <taxon>Chaetoceros</taxon>
    </lineage>
</organism>
<name>A0AAD3CRB8_9STRA</name>
<keyword evidence="3" id="KW-1185">Reference proteome</keyword>
<dbReference type="PROSITE" id="PS50181">
    <property type="entry name" value="FBOX"/>
    <property type="match status" value="1"/>
</dbReference>
<evidence type="ECO:0000313" key="3">
    <source>
        <dbReference type="Proteomes" id="UP001054902"/>
    </source>
</evidence>
<protein>
    <recommendedName>
        <fullName evidence="1">F-box domain-containing protein</fullName>
    </recommendedName>
</protein>
<dbReference type="InterPro" id="IPR001810">
    <property type="entry name" value="F-box_dom"/>
</dbReference>
<feature type="domain" description="F-box" evidence="1">
    <location>
        <begin position="13"/>
        <end position="64"/>
    </location>
</feature>
<dbReference type="Gene3D" id="3.80.10.10">
    <property type="entry name" value="Ribonuclease Inhibitor"/>
    <property type="match status" value="1"/>
</dbReference>
<gene>
    <name evidence="2" type="ORF">CTEN210_06237</name>
</gene>